<reference evidence="1 2" key="1">
    <citation type="submission" date="2020-08" db="EMBL/GenBank/DDBJ databases">
        <title>Genomic Encyclopedia of Type Strains, Phase IV (KMG-IV): sequencing the most valuable type-strain genomes for metagenomic binning, comparative biology and taxonomic classification.</title>
        <authorList>
            <person name="Goeker M."/>
        </authorList>
    </citation>
    <scope>NUCLEOTIDE SEQUENCE [LARGE SCALE GENOMIC DNA]</scope>
    <source>
        <strain evidence="1 2">DSM 22198</strain>
    </source>
</reference>
<keyword evidence="2" id="KW-1185">Reference proteome</keyword>
<dbReference type="Gene3D" id="2.130.10.10">
    <property type="entry name" value="YVTN repeat-like/Quinoprotein amine dehydrogenase"/>
    <property type="match status" value="1"/>
</dbReference>
<dbReference type="EMBL" id="JACIIZ010000001">
    <property type="protein sequence ID" value="MBB6249754.1"/>
    <property type="molecule type" value="Genomic_DNA"/>
</dbReference>
<evidence type="ECO:0000313" key="2">
    <source>
        <dbReference type="Proteomes" id="UP000539175"/>
    </source>
</evidence>
<comment type="caution">
    <text evidence="1">The sequence shown here is derived from an EMBL/GenBank/DDBJ whole genome shotgun (WGS) entry which is preliminary data.</text>
</comment>
<dbReference type="RefSeq" id="WP_184796763.1">
    <property type="nucleotide sequence ID" value="NZ_JACIIZ010000001.1"/>
</dbReference>
<sequence>MCFFTKDNNVIAPLVPHDDVDRNSFAAVWDGTDGHLIRRIEKPLELRASVGQVGACDLSPDGTMFAAAGAGIDSRVVIYSTTDWSVVAVNAFSEGASRRTSISAIRFLHQSRRIAVASIGALFISDIGDGENRSPVLRPLGELSFHSLDVDEEDQQVFVGGEWVPKGVQGMSPLVAYNLKSDTAMPMQDLGARGIQSIRWLGDGRLLVSTADSNKILMIDQTLTSRFSQAVGIYENLYDAAVGGDRLAVIWGNRVVIYRR</sequence>
<gene>
    <name evidence="1" type="ORF">FHS74_000287</name>
</gene>
<dbReference type="InterPro" id="IPR011044">
    <property type="entry name" value="Quino_amine_DH_bsu"/>
</dbReference>
<dbReference type="SUPFAM" id="SSF50969">
    <property type="entry name" value="YVTN repeat-like/Quinoprotein amine dehydrogenase"/>
    <property type="match status" value="1"/>
</dbReference>
<protein>
    <submittedName>
        <fullName evidence="1">WD40 repeat protein</fullName>
    </submittedName>
</protein>
<accession>A0A7X0ATD3</accession>
<dbReference type="Proteomes" id="UP000539175">
    <property type="component" value="Unassembled WGS sequence"/>
</dbReference>
<proteinExistence type="predicted"/>
<evidence type="ECO:0000313" key="1">
    <source>
        <dbReference type="EMBL" id="MBB6249754.1"/>
    </source>
</evidence>
<organism evidence="1 2">
    <name type="scientific">Nitrospirillum iridis</name>
    <dbReference type="NCBI Taxonomy" id="765888"/>
    <lineage>
        <taxon>Bacteria</taxon>
        <taxon>Pseudomonadati</taxon>
        <taxon>Pseudomonadota</taxon>
        <taxon>Alphaproteobacteria</taxon>
        <taxon>Rhodospirillales</taxon>
        <taxon>Azospirillaceae</taxon>
        <taxon>Nitrospirillum</taxon>
    </lineage>
</organism>
<dbReference type="InterPro" id="IPR015943">
    <property type="entry name" value="WD40/YVTN_repeat-like_dom_sf"/>
</dbReference>
<name>A0A7X0ATD3_9PROT</name>
<dbReference type="AlphaFoldDB" id="A0A7X0ATD3"/>